<dbReference type="PATRIC" id="fig|246787.4.peg.3085"/>
<dbReference type="Proteomes" id="UP000061809">
    <property type="component" value="Chromosome"/>
</dbReference>
<dbReference type="AlphaFoldDB" id="A0A0P0GGT9"/>
<protein>
    <submittedName>
        <fullName evidence="1">Uncharacterized protein</fullName>
    </submittedName>
</protein>
<dbReference type="KEGG" id="bcel:BcellWH2_02982"/>
<name>A0A0P0GGT9_9BACE</name>
<gene>
    <name evidence="1" type="ORF">BcellWH2_02982</name>
</gene>
<reference evidence="1 2" key="1">
    <citation type="journal article" date="2015" name="Science">
        <title>Genetic determinants of in vivo fitness and diet responsiveness in multiple human gut Bacteroides.</title>
        <authorList>
            <person name="Wu M."/>
            <person name="McNulty N.P."/>
            <person name="Rodionov D.A."/>
            <person name="Khoroshkin M.S."/>
            <person name="Griffin N.W."/>
            <person name="Cheng J."/>
            <person name="Latreille P."/>
            <person name="Kerstetter R.A."/>
            <person name="Terrapon N."/>
            <person name="Henrissat B."/>
            <person name="Osterman A.L."/>
            <person name="Gordon J.I."/>
        </authorList>
    </citation>
    <scope>NUCLEOTIDE SEQUENCE [LARGE SCALE GENOMIC DNA]</scope>
    <source>
        <strain evidence="1 2">WH2</strain>
    </source>
</reference>
<evidence type="ECO:0000313" key="1">
    <source>
        <dbReference type="EMBL" id="ALJ60220.1"/>
    </source>
</evidence>
<proteinExistence type="predicted"/>
<evidence type="ECO:0000313" key="2">
    <source>
        <dbReference type="Proteomes" id="UP000061809"/>
    </source>
</evidence>
<organism evidence="1 2">
    <name type="scientific">Bacteroides cellulosilyticus</name>
    <dbReference type="NCBI Taxonomy" id="246787"/>
    <lineage>
        <taxon>Bacteria</taxon>
        <taxon>Pseudomonadati</taxon>
        <taxon>Bacteroidota</taxon>
        <taxon>Bacteroidia</taxon>
        <taxon>Bacteroidales</taxon>
        <taxon>Bacteroidaceae</taxon>
        <taxon>Bacteroides</taxon>
    </lineage>
</organism>
<sequence length="56" mass="6652">MQLFDEKSLFLVRKKLTLNDITQFTQSFQTTESGTRRLNSLIPEKRQTGRRTKIHI</sequence>
<accession>A0A0P0GGT9</accession>
<dbReference type="EMBL" id="CP012801">
    <property type="protein sequence ID" value="ALJ60220.1"/>
    <property type="molecule type" value="Genomic_DNA"/>
</dbReference>